<dbReference type="Proteomes" id="UP001287356">
    <property type="component" value="Unassembled WGS sequence"/>
</dbReference>
<keyword evidence="8" id="KW-0779">Telomere</keyword>
<comment type="subcellular location">
    <subcellularLocation>
        <location evidence="2">Chromosome</location>
        <location evidence="2">Telomere</location>
    </subcellularLocation>
    <subcellularLocation>
        <location evidence="1">Nucleus</location>
    </subcellularLocation>
</comment>
<evidence type="ECO:0000256" key="13">
    <source>
        <dbReference type="ARBA" id="ARBA00025393"/>
    </source>
</evidence>
<name>A0AAE0N6N4_9PEZI</name>
<dbReference type="EMBL" id="JAULSN010000004">
    <property type="protein sequence ID" value="KAK3372777.1"/>
    <property type="molecule type" value="Genomic_DNA"/>
</dbReference>
<protein>
    <recommendedName>
        <fullName evidence="5">EKC/KEOPS complex subunit GON7</fullName>
    </recommendedName>
</protein>
<dbReference type="GO" id="GO:0005634">
    <property type="term" value="C:nucleus"/>
    <property type="evidence" value="ECO:0007669"/>
    <property type="project" value="UniProtKB-SubCell"/>
</dbReference>
<evidence type="ECO:0000256" key="5">
    <source>
        <dbReference type="ARBA" id="ARBA00019746"/>
    </source>
</evidence>
<evidence type="ECO:0000313" key="15">
    <source>
        <dbReference type="EMBL" id="KAK3372777.1"/>
    </source>
</evidence>
<evidence type="ECO:0000256" key="7">
    <source>
        <dbReference type="ARBA" id="ARBA00022694"/>
    </source>
</evidence>
<evidence type="ECO:0000256" key="6">
    <source>
        <dbReference type="ARBA" id="ARBA00022454"/>
    </source>
</evidence>
<evidence type="ECO:0000256" key="10">
    <source>
        <dbReference type="ARBA" id="ARBA00023159"/>
    </source>
</evidence>
<organism evidence="15 16">
    <name type="scientific">Lasiosphaeria ovina</name>
    <dbReference type="NCBI Taxonomy" id="92902"/>
    <lineage>
        <taxon>Eukaryota</taxon>
        <taxon>Fungi</taxon>
        <taxon>Dikarya</taxon>
        <taxon>Ascomycota</taxon>
        <taxon>Pezizomycotina</taxon>
        <taxon>Sordariomycetes</taxon>
        <taxon>Sordariomycetidae</taxon>
        <taxon>Sordariales</taxon>
        <taxon>Lasiosphaeriaceae</taxon>
        <taxon>Lasiosphaeria</taxon>
    </lineage>
</organism>
<feature type="region of interest" description="Disordered" evidence="14">
    <location>
        <begin position="65"/>
        <end position="109"/>
    </location>
</feature>
<dbReference type="InterPro" id="IPR014849">
    <property type="entry name" value="EKC/KEOPS_Gon7"/>
</dbReference>
<keyword evidence="11" id="KW-0804">Transcription</keyword>
<keyword evidence="12" id="KW-0539">Nucleus</keyword>
<evidence type="ECO:0000256" key="1">
    <source>
        <dbReference type="ARBA" id="ARBA00004123"/>
    </source>
</evidence>
<accession>A0AAE0N6N4</accession>
<sequence length="109" mass="11720">MPDQTPSSAPALTAVYTSKGNNEPFSATQAFAPPADGSIESRTSYLRSVRSAVVGLQEQVNQELTARMEEDNKSNGNSSSGSLKTAKFAVDDVKEEENYGEEVQEEDEA</sequence>
<comment type="subunit">
    <text evidence="4">Component of the EKC/KEOPS complex composed of at least BUD32, CGI121, GON7, KAE1 and PCC1; the whole complex dimerizes.</text>
</comment>
<evidence type="ECO:0000256" key="3">
    <source>
        <dbReference type="ARBA" id="ARBA00008529"/>
    </source>
</evidence>
<keyword evidence="10" id="KW-0010">Activator</keyword>
<reference evidence="15" key="2">
    <citation type="submission" date="2023-06" db="EMBL/GenBank/DDBJ databases">
        <authorList>
            <consortium name="Lawrence Berkeley National Laboratory"/>
            <person name="Haridas S."/>
            <person name="Hensen N."/>
            <person name="Bonometti L."/>
            <person name="Westerberg I."/>
            <person name="Brannstrom I.O."/>
            <person name="Guillou S."/>
            <person name="Cros-Aarteil S."/>
            <person name="Calhoun S."/>
            <person name="Kuo A."/>
            <person name="Mondo S."/>
            <person name="Pangilinan J."/>
            <person name="Riley R."/>
            <person name="Labutti K."/>
            <person name="Andreopoulos B."/>
            <person name="Lipzen A."/>
            <person name="Chen C."/>
            <person name="Yanf M."/>
            <person name="Daum C."/>
            <person name="Ng V."/>
            <person name="Clum A."/>
            <person name="Steindorff A."/>
            <person name="Ohm R."/>
            <person name="Martin F."/>
            <person name="Silar P."/>
            <person name="Natvig D."/>
            <person name="Lalanne C."/>
            <person name="Gautier V."/>
            <person name="Ament-Velasquez S.L."/>
            <person name="Kruys A."/>
            <person name="Hutchinson M.I."/>
            <person name="Powell A.J."/>
            <person name="Barry K."/>
            <person name="Miller A.N."/>
            <person name="Grigoriev I.V."/>
            <person name="Debuchy R."/>
            <person name="Gladieux P."/>
            <person name="Thoren M.H."/>
            <person name="Johannesson H."/>
        </authorList>
    </citation>
    <scope>NUCLEOTIDE SEQUENCE</scope>
    <source>
        <strain evidence="15">CBS 958.72</strain>
    </source>
</reference>
<keyword evidence="6" id="KW-0158">Chromosome</keyword>
<evidence type="ECO:0000313" key="16">
    <source>
        <dbReference type="Proteomes" id="UP001287356"/>
    </source>
</evidence>
<evidence type="ECO:0000256" key="8">
    <source>
        <dbReference type="ARBA" id="ARBA00022895"/>
    </source>
</evidence>
<keyword evidence="9" id="KW-0805">Transcription regulation</keyword>
<evidence type="ECO:0000256" key="11">
    <source>
        <dbReference type="ARBA" id="ARBA00023163"/>
    </source>
</evidence>
<dbReference type="GO" id="GO:0008033">
    <property type="term" value="P:tRNA processing"/>
    <property type="evidence" value="ECO:0007669"/>
    <property type="project" value="UniProtKB-KW"/>
</dbReference>
<dbReference type="AlphaFoldDB" id="A0AAE0N6N4"/>
<keyword evidence="7" id="KW-0819">tRNA processing</keyword>
<gene>
    <name evidence="15" type="ORF">B0T24DRAFT_527738</name>
</gene>
<keyword evidence="16" id="KW-1185">Reference proteome</keyword>
<evidence type="ECO:0000256" key="14">
    <source>
        <dbReference type="SAM" id="MobiDB-lite"/>
    </source>
</evidence>
<evidence type="ECO:0000256" key="9">
    <source>
        <dbReference type="ARBA" id="ARBA00023015"/>
    </source>
</evidence>
<evidence type="ECO:0000256" key="2">
    <source>
        <dbReference type="ARBA" id="ARBA00004574"/>
    </source>
</evidence>
<evidence type="ECO:0000256" key="12">
    <source>
        <dbReference type="ARBA" id="ARBA00023242"/>
    </source>
</evidence>
<feature type="compositionally biased region" description="Acidic residues" evidence="14">
    <location>
        <begin position="93"/>
        <end position="109"/>
    </location>
</feature>
<comment type="caution">
    <text evidence="15">The sequence shown here is derived from an EMBL/GenBank/DDBJ whole genome shotgun (WGS) entry which is preliminary data.</text>
</comment>
<comment type="function">
    <text evidence="13">Component of the EKC/KEOPS complex that is required for the formation of a threonylcarbamoyl group on adenosine at position 37 (t(6)A37) in tRNAs that read codons beginning with adenine. The complex is probably involved in the transfer of the threonylcarbamoyl moiety of threonylcarbamoyl-AMP (TC-AMP) to the N6 group of A37. GON7 likely plays a supporting role to the catalytic subunit KAE1 in the complex. The EKC/KEOPS complex also promotes both telomere uncapping and telomere elongation. The complex is required for efficient recruitment of transcriptional coactivators.</text>
</comment>
<comment type="similarity">
    <text evidence="3">Belongs to the GON7 family.</text>
</comment>
<evidence type="ECO:0000256" key="4">
    <source>
        <dbReference type="ARBA" id="ARBA00011534"/>
    </source>
</evidence>
<dbReference type="Pfam" id="PF08738">
    <property type="entry name" value="Gon7"/>
    <property type="match status" value="1"/>
</dbReference>
<dbReference type="GO" id="GO:0000781">
    <property type="term" value="C:chromosome, telomeric region"/>
    <property type="evidence" value="ECO:0007669"/>
    <property type="project" value="UniProtKB-SubCell"/>
</dbReference>
<proteinExistence type="inferred from homology"/>
<reference evidence="15" key="1">
    <citation type="journal article" date="2023" name="Mol. Phylogenet. Evol.">
        <title>Genome-scale phylogeny and comparative genomics of the fungal order Sordariales.</title>
        <authorList>
            <person name="Hensen N."/>
            <person name="Bonometti L."/>
            <person name="Westerberg I."/>
            <person name="Brannstrom I.O."/>
            <person name="Guillou S."/>
            <person name="Cros-Aarteil S."/>
            <person name="Calhoun S."/>
            <person name="Haridas S."/>
            <person name="Kuo A."/>
            <person name="Mondo S."/>
            <person name="Pangilinan J."/>
            <person name="Riley R."/>
            <person name="LaButti K."/>
            <person name="Andreopoulos B."/>
            <person name="Lipzen A."/>
            <person name="Chen C."/>
            <person name="Yan M."/>
            <person name="Daum C."/>
            <person name="Ng V."/>
            <person name="Clum A."/>
            <person name="Steindorff A."/>
            <person name="Ohm R.A."/>
            <person name="Martin F."/>
            <person name="Silar P."/>
            <person name="Natvig D.O."/>
            <person name="Lalanne C."/>
            <person name="Gautier V."/>
            <person name="Ament-Velasquez S.L."/>
            <person name="Kruys A."/>
            <person name="Hutchinson M.I."/>
            <person name="Powell A.J."/>
            <person name="Barry K."/>
            <person name="Miller A.N."/>
            <person name="Grigoriev I.V."/>
            <person name="Debuchy R."/>
            <person name="Gladieux P."/>
            <person name="Hiltunen Thoren M."/>
            <person name="Johannesson H."/>
        </authorList>
    </citation>
    <scope>NUCLEOTIDE SEQUENCE</scope>
    <source>
        <strain evidence="15">CBS 958.72</strain>
    </source>
</reference>